<dbReference type="Gene3D" id="1.10.40.80">
    <property type="match status" value="1"/>
</dbReference>
<dbReference type="PANTHER" id="PTHR13887:SF56">
    <property type="entry name" value="THIOREDOXIN-LIKE REDUCTASE RV2466C"/>
    <property type="match status" value="1"/>
</dbReference>
<dbReference type="SUPFAM" id="SSF52833">
    <property type="entry name" value="Thioredoxin-like"/>
    <property type="match status" value="1"/>
</dbReference>
<dbReference type="InterPro" id="IPR012336">
    <property type="entry name" value="Thioredoxin-like_fold"/>
</dbReference>
<keyword evidence="4" id="KW-0413">Isomerase</keyword>
<dbReference type="PANTHER" id="PTHR13887">
    <property type="entry name" value="GLUTATHIONE S-TRANSFERASE KAPPA"/>
    <property type="match status" value="1"/>
</dbReference>
<dbReference type="EMBL" id="JAUSVK010000001">
    <property type="protein sequence ID" value="MDQ0391654.1"/>
    <property type="molecule type" value="Genomic_DNA"/>
</dbReference>
<dbReference type="InterPro" id="IPR036249">
    <property type="entry name" value="Thioredoxin-like_sf"/>
</dbReference>
<evidence type="ECO:0000259" key="3">
    <source>
        <dbReference type="PROSITE" id="PS51352"/>
    </source>
</evidence>
<dbReference type="InterPro" id="IPR013766">
    <property type="entry name" value="Thioredoxin_domain"/>
</dbReference>
<proteinExistence type="inferred from homology"/>
<sequence length="184" mass="20373">MELVVPGPIPDLALGKADAPVKVYEYASMTCPHCARFAKEVFPAIKEKYIDTGKVQWTMREFPLDPRATAGFMLARCIANSDAGKYYSALDVLFAQQDNWAFVDAPKVLPGLQKIAQQSGFTQEQFEACLKDKTLYDGVMAVKQRGESVFKIEGTPTFFVNGTEKSGEITLDDFAKMVDPLIKS</sequence>
<name>A0ABU0FAK7_9HYPH</name>
<gene>
    <name evidence="4" type="ORF">J3R73_001446</name>
</gene>
<comment type="caution">
    <text evidence="4">The sequence shown here is derived from an EMBL/GenBank/DDBJ whole genome shotgun (WGS) entry which is preliminary data.</text>
</comment>
<evidence type="ECO:0000256" key="1">
    <source>
        <dbReference type="ARBA" id="ARBA00003565"/>
    </source>
</evidence>
<dbReference type="GO" id="GO:0016853">
    <property type="term" value="F:isomerase activity"/>
    <property type="evidence" value="ECO:0007669"/>
    <property type="project" value="UniProtKB-KW"/>
</dbReference>
<evidence type="ECO:0000256" key="2">
    <source>
        <dbReference type="ARBA" id="ARBA00005791"/>
    </source>
</evidence>
<dbReference type="Pfam" id="PF13462">
    <property type="entry name" value="Thioredoxin_4"/>
    <property type="match status" value="1"/>
</dbReference>
<dbReference type="PROSITE" id="PS51352">
    <property type="entry name" value="THIOREDOXIN_2"/>
    <property type="match status" value="1"/>
</dbReference>
<organism evidence="4 5">
    <name type="scientific">Labrys monachus</name>
    <dbReference type="NCBI Taxonomy" id="217067"/>
    <lineage>
        <taxon>Bacteria</taxon>
        <taxon>Pseudomonadati</taxon>
        <taxon>Pseudomonadota</taxon>
        <taxon>Alphaproteobacteria</taxon>
        <taxon>Hyphomicrobiales</taxon>
        <taxon>Xanthobacteraceae</taxon>
        <taxon>Labrys</taxon>
    </lineage>
</organism>
<evidence type="ECO:0000313" key="4">
    <source>
        <dbReference type="EMBL" id="MDQ0391654.1"/>
    </source>
</evidence>
<protein>
    <submittedName>
        <fullName evidence="4">Protein-disulfide isomerase</fullName>
    </submittedName>
</protein>
<evidence type="ECO:0000313" key="5">
    <source>
        <dbReference type="Proteomes" id="UP001237448"/>
    </source>
</evidence>
<comment type="function">
    <text evidence="1">May be required for disulfide bond formation in some proteins.</text>
</comment>
<keyword evidence="5" id="KW-1185">Reference proteome</keyword>
<accession>A0ABU0FAK7</accession>
<reference evidence="4 5" key="1">
    <citation type="submission" date="2023-07" db="EMBL/GenBank/DDBJ databases">
        <title>Genomic Encyclopedia of Type Strains, Phase IV (KMG-IV): sequencing the most valuable type-strain genomes for metagenomic binning, comparative biology and taxonomic classification.</title>
        <authorList>
            <person name="Goeker M."/>
        </authorList>
    </citation>
    <scope>NUCLEOTIDE SEQUENCE [LARGE SCALE GENOMIC DNA]</scope>
    <source>
        <strain evidence="4 5">DSM 5896</strain>
    </source>
</reference>
<dbReference type="RefSeq" id="WP_307424334.1">
    <property type="nucleotide sequence ID" value="NZ_JAUSVK010000001.1"/>
</dbReference>
<feature type="domain" description="Thioredoxin" evidence="3">
    <location>
        <begin position="1"/>
        <end position="183"/>
    </location>
</feature>
<comment type="similarity">
    <text evidence="2">Belongs to the thioredoxin family. DsbA subfamily.</text>
</comment>
<dbReference type="Proteomes" id="UP001237448">
    <property type="component" value="Unassembled WGS sequence"/>
</dbReference>
<dbReference type="Gene3D" id="3.40.30.10">
    <property type="entry name" value="Glutaredoxin"/>
    <property type="match status" value="1"/>
</dbReference>